<dbReference type="PANTHER" id="PTHR47481:SF31">
    <property type="entry name" value="OS01G0873500 PROTEIN"/>
    <property type="match status" value="1"/>
</dbReference>
<sequence>MLHLSITSGLFAHLLTVKLDRNNFLLWRQQAMATIRCHNLQSSNYKKGGSIMVEYLLKFKGVIDALASTGHVVYEEEQILHVLAGLNSEYDSFVISVIILNPLSLRTLQLYL</sequence>
<dbReference type="AlphaFoldDB" id="A0A438CH10"/>
<reference evidence="1 2" key="1">
    <citation type="journal article" date="2018" name="PLoS Genet.">
        <title>Population sequencing reveals clonal diversity and ancestral inbreeding in the grapevine cultivar Chardonnay.</title>
        <authorList>
            <person name="Roach M.J."/>
            <person name="Johnson D.L."/>
            <person name="Bohlmann J."/>
            <person name="van Vuuren H.J."/>
            <person name="Jones S.J."/>
            <person name="Pretorius I.S."/>
            <person name="Schmidt S.A."/>
            <person name="Borneman A.R."/>
        </authorList>
    </citation>
    <scope>NUCLEOTIDE SEQUENCE [LARGE SCALE GENOMIC DNA]</scope>
    <source>
        <strain evidence="2">cv. Chardonnay</strain>
        <tissue evidence="1">Leaf</tissue>
    </source>
</reference>
<dbReference type="Proteomes" id="UP000288805">
    <property type="component" value="Unassembled WGS sequence"/>
</dbReference>
<accession>A0A438CH10</accession>
<proteinExistence type="predicted"/>
<evidence type="ECO:0008006" key="3">
    <source>
        <dbReference type="Google" id="ProtNLM"/>
    </source>
</evidence>
<name>A0A438CH10_VITVI</name>
<evidence type="ECO:0000313" key="2">
    <source>
        <dbReference type="Proteomes" id="UP000288805"/>
    </source>
</evidence>
<comment type="caution">
    <text evidence="1">The sequence shown here is derived from an EMBL/GenBank/DDBJ whole genome shotgun (WGS) entry which is preliminary data.</text>
</comment>
<dbReference type="PANTHER" id="PTHR47481">
    <property type="match status" value="1"/>
</dbReference>
<dbReference type="EMBL" id="QGNW01002231">
    <property type="protein sequence ID" value="RVW22503.1"/>
    <property type="molecule type" value="Genomic_DNA"/>
</dbReference>
<protein>
    <recommendedName>
        <fullName evidence="3">Retrotransposon Copia-like N-terminal domain-containing protein</fullName>
    </recommendedName>
</protein>
<evidence type="ECO:0000313" key="1">
    <source>
        <dbReference type="EMBL" id="RVW22503.1"/>
    </source>
</evidence>
<organism evidence="1 2">
    <name type="scientific">Vitis vinifera</name>
    <name type="common">Grape</name>
    <dbReference type="NCBI Taxonomy" id="29760"/>
    <lineage>
        <taxon>Eukaryota</taxon>
        <taxon>Viridiplantae</taxon>
        <taxon>Streptophyta</taxon>
        <taxon>Embryophyta</taxon>
        <taxon>Tracheophyta</taxon>
        <taxon>Spermatophyta</taxon>
        <taxon>Magnoliopsida</taxon>
        <taxon>eudicotyledons</taxon>
        <taxon>Gunneridae</taxon>
        <taxon>Pentapetalae</taxon>
        <taxon>rosids</taxon>
        <taxon>Vitales</taxon>
        <taxon>Vitaceae</taxon>
        <taxon>Viteae</taxon>
        <taxon>Vitis</taxon>
    </lineage>
</organism>
<gene>
    <name evidence="1" type="ORF">CK203_107290</name>
</gene>